<dbReference type="InterPro" id="IPR036867">
    <property type="entry name" value="R3H_dom_sf"/>
</dbReference>
<dbReference type="InterPro" id="IPR001374">
    <property type="entry name" value="R3H_dom"/>
</dbReference>
<sequence length="159" mass="18702">MDKIDTIKTEAEGLLNKMIEKFELEVSEEEGIFHVVIKTEEEAPTVIGRHGETIRSLQKILEVILYKKLGEPVDILINVNDYREKQKERLEEIAENIAQRVKTEQKEVPLRNFSSYERRVIHEYISHKHEDLTSYSVGEGRERQLIVNLKEKQEEAKEE</sequence>
<dbReference type="PROSITE" id="PS51061">
    <property type="entry name" value="R3H"/>
    <property type="match status" value="1"/>
</dbReference>
<dbReference type="Proteomes" id="UP000177026">
    <property type="component" value="Unassembled WGS sequence"/>
</dbReference>
<comment type="caution">
    <text evidence="2">The sequence shown here is derived from an EMBL/GenBank/DDBJ whole genome shotgun (WGS) entry which is preliminary data.</text>
</comment>
<dbReference type="Gene3D" id="3.30.300.20">
    <property type="match status" value="1"/>
</dbReference>
<dbReference type="PANTHER" id="PTHR35800:SF1">
    <property type="entry name" value="RNA-BINDING PROTEIN KHPB"/>
    <property type="match status" value="1"/>
</dbReference>
<dbReference type="PANTHER" id="PTHR35800">
    <property type="entry name" value="PROTEIN JAG"/>
    <property type="match status" value="1"/>
</dbReference>
<dbReference type="SUPFAM" id="SSF82708">
    <property type="entry name" value="R3H domain"/>
    <property type="match status" value="1"/>
</dbReference>
<feature type="domain" description="R3H" evidence="1">
    <location>
        <begin position="84"/>
        <end position="151"/>
    </location>
</feature>
<protein>
    <recommendedName>
        <fullName evidence="1">R3H domain-containing protein</fullName>
    </recommendedName>
</protein>
<dbReference type="AlphaFoldDB" id="A0A1F7GH24"/>
<dbReference type="Gene3D" id="3.30.1370.50">
    <property type="entry name" value="R3H-like domain"/>
    <property type="match status" value="1"/>
</dbReference>
<gene>
    <name evidence="2" type="ORF">A2866_03135</name>
</gene>
<proteinExistence type="predicted"/>
<dbReference type="Pfam" id="PF01424">
    <property type="entry name" value="R3H"/>
    <property type="match status" value="1"/>
</dbReference>
<organism evidence="2 3">
    <name type="scientific">Candidatus Roizmanbacteria bacterium RIFCSPHIGHO2_01_FULL_39_8</name>
    <dbReference type="NCBI Taxonomy" id="1802033"/>
    <lineage>
        <taxon>Bacteria</taxon>
        <taxon>Candidatus Roizmaniibacteriota</taxon>
    </lineage>
</organism>
<evidence type="ECO:0000313" key="3">
    <source>
        <dbReference type="Proteomes" id="UP000177026"/>
    </source>
</evidence>
<reference evidence="2 3" key="1">
    <citation type="journal article" date="2016" name="Nat. Commun.">
        <title>Thousands of microbial genomes shed light on interconnected biogeochemical processes in an aquifer system.</title>
        <authorList>
            <person name="Anantharaman K."/>
            <person name="Brown C.T."/>
            <person name="Hug L.A."/>
            <person name="Sharon I."/>
            <person name="Castelle C.J."/>
            <person name="Probst A.J."/>
            <person name="Thomas B.C."/>
            <person name="Singh A."/>
            <person name="Wilkins M.J."/>
            <person name="Karaoz U."/>
            <person name="Brodie E.L."/>
            <person name="Williams K.H."/>
            <person name="Hubbard S.S."/>
            <person name="Banfield J.F."/>
        </authorList>
    </citation>
    <scope>NUCLEOTIDE SEQUENCE [LARGE SCALE GENOMIC DNA]</scope>
</reference>
<dbReference type="InterPro" id="IPR039247">
    <property type="entry name" value="KhpB"/>
</dbReference>
<dbReference type="InterPro" id="IPR015946">
    <property type="entry name" value="KH_dom-like_a/b"/>
</dbReference>
<accession>A0A1F7GH24</accession>
<dbReference type="GO" id="GO:0003723">
    <property type="term" value="F:RNA binding"/>
    <property type="evidence" value="ECO:0007669"/>
    <property type="project" value="InterPro"/>
</dbReference>
<dbReference type="EMBL" id="MFZI01000076">
    <property type="protein sequence ID" value="OGK18096.1"/>
    <property type="molecule type" value="Genomic_DNA"/>
</dbReference>
<dbReference type="SMART" id="SM00393">
    <property type="entry name" value="R3H"/>
    <property type="match status" value="1"/>
</dbReference>
<evidence type="ECO:0000313" key="2">
    <source>
        <dbReference type="EMBL" id="OGK18096.1"/>
    </source>
</evidence>
<evidence type="ECO:0000259" key="1">
    <source>
        <dbReference type="PROSITE" id="PS51061"/>
    </source>
</evidence>
<name>A0A1F7GH24_9BACT</name>